<protein>
    <submittedName>
        <fullName evidence="2">Uncharacterized protein</fullName>
    </submittedName>
</protein>
<dbReference type="EnsemblPlants" id="PGSC0003DMT400096570">
    <property type="protein sequence ID" value="PGSC0003DMT400096570"/>
    <property type="gene ID" value="PGSC0003DMG400046141"/>
</dbReference>
<reference evidence="2" key="2">
    <citation type="submission" date="2015-06" db="UniProtKB">
        <authorList>
            <consortium name="EnsemblPlants"/>
        </authorList>
    </citation>
    <scope>IDENTIFICATION</scope>
    <source>
        <strain evidence="2">DM1-3 516 R44</strain>
    </source>
</reference>
<dbReference type="Proteomes" id="UP000011115">
    <property type="component" value="Unassembled WGS sequence"/>
</dbReference>
<feature type="region of interest" description="Disordered" evidence="1">
    <location>
        <begin position="15"/>
        <end position="70"/>
    </location>
</feature>
<evidence type="ECO:0000313" key="3">
    <source>
        <dbReference type="Proteomes" id="UP000011115"/>
    </source>
</evidence>
<keyword evidence="3" id="KW-1185">Reference proteome</keyword>
<sequence length="206" mass="23364">MINEKVVAFWAPVFKLPPKGGKGKDKNPIQPTQAERISESEDVYSSHFTSSKGEDHSEGSSLASFSDPEDDQLIQARRAKLRSKSMNDPSRIPVPPTPLPPPAQVAVQVPPVQVPPPWSLNRLKAEGLRNILEETRFSTDGVIHRYPEVWSTLKLFQFEIFTKPRGPYISTWFWEFYSTYGELVPKGKKKANTFKPIDRVMVWAGR</sequence>
<dbReference type="PANTHER" id="PTHR33180:SF31">
    <property type="entry name" value="POLYPROTEIN PROTEIN"/>
    <property type="match status" value="1"/>
</dbReference>
<dbReference type="AlphaFoldDB" id="M1DYR4"/>
<evidence type="ECO:0000313" key="2">
    <source>
        <dbReference type="EnsemblPlants" id="PGSC0003DMT400096570"/>
    </source>
</evidence>
<dbReference type="PaxDb" id="4113-PGSC0003DMT400096570"/>
<dbReference type="InParanoid" id="M1DYR4"/>
<dbReference type="HOGENOM" id="CLU_029307_5_0_1"/>
<proteinExistence type="predicted"/>
<name>M1DYR4_SOLTU</name>
<organism evidence="2 3">
    <name type="scientific">Solanum tuberosum</name>
    <name type="common">Potato</name>
    <dbReference type="NCBI Taxonomy" id="4113"/>
    <lineage>
        <taxon>Eukaryota</taxon>
        <taxon>Viridiplantae</taxon>
        <taxon>Streptophyta</taxon>
        <taxon>Embryophyta</taxon>
        <taxon>Tracheophyta</taxon>
        <taxon>Spermatophyta</taxon>
        <taxon>Magnoliopsida</taxon>
        <taxon>eudicotyledons</taxon>
        <taxon>Gunneridae</taxon>
        <taxon>Pentapetalae</taxon>
        <taxon>asterids</taxon>
        <taxon>lamiids</taxon>
        <taxon>Solanales</taxon>
        <taxon>Solanaceae</taxon>
        <taxon>Solanoideae</taxon>
        <taxon>Solaneae</taxon>
        <taxon>Solanum</taxon>
    </lineage>
</organism>
<accession>M1DYR4</accession>
<dbReference type="PANTHER" id="PTHR33180">
    <property type="entry name" value="PHOTOSYSTEM II CP43 REACTION CENTER PROTEIN"/>
    <property type="match status" value="1"/>
</dbReference>
<reference evidence="3" key="1">
    <citation type="journal article" date="2011" name="Nature">
        <title>Genome sequence and analysis of the tuber crop potato.</title>
        <authorList>
            <consortium name="The Potato Genome Sequencing Consortium"/>
        </authorList>
    </citation>
    <scope>NUCLEOTIDE SEQUENCE [LARGE SCALE GENOMIC DNA]</scope>
    <source>
        <strain evidence="3">cv. DM1-3 516 R44</strain>
    </source>
</reference>
<evidence type="ECO:0000256" key="1">
    <source>
        <dbReference type="SAM" id="MobiDB-lite"/>
    </source>
</evidence>
<dbReference type="Gramene" id="PGSC0003DMT400096570">
    <property type="protein sequence ID" value="PGSC0003DMT400096570"/>
    <property type="gene ID" value="PGSC0003DMG400046141"/>
</dbReference>